<proteinExistence type="inferred from homology"/>
<dbReference type="Gene3D" id="3.40.1050.10">
    <property type="entry name" value="Carbonic anhydrase"/>
    <property type="match status" value="1"/>
</dbReference>
<evidence type="ECO:0000256" key="1">
    <source>
        <dbReference type="ARBA" id="ARBA00006217"/>
    </source>
</evidence>
<evidence type="ECO:0000313" key="8">
    <source>
        <dbReference type="EMBL" id="MCC9628736.1"/>
    </source>
</evidence>
<comment type="cofactor">
    <cofactor evidence="7">
        <name>Zn(2+)</name>
        <dbReference type="ChEBI" id="CHEBI:29105"/>
    </cofactor>
    <text evidence="7">Binds 1 zinc ion per subunit.</text>
</comment>
<dbReference type="EC" id="4.2.1.1" evidence="2"/>
<dbReference type="Proteomes" id="UP001139103">
    <property type="component" value="Unassembled WGS sequence"/>
</dbReference>
<dbReference type="InterPro" id="IPR036874">
    <property type="entry name" value="Carbonic_anhydrase_sf"/>
</dbReference>
<name>A0A9X1SGI6_9BACT</name>
<comment type="similarity">
    <text evidence="1">Belongs to the beta-class carbonic anhydrase family.</text>
</comment>
<dbReference type="SMART" id="SM00947">
    <property type="entry name" value="Pro_CA"/>
    <property type="match status" value="1"/>
</dbReference>
<feature type="binding site" evidence="7">
    <location>
        <position position="101"/>
    </location>
    <ligand>
        <name>Zn(2+)</name>
        <dbReference type="ChEBI" id="CHEBI:29105"/>
    </ligand>
</feature>
<dbReference type="InterPro" id="IPR001765">
    <property type="entry name" value="Carbonic_anhydrase"/>
</dbReference>
<sequence length="211" mass="23985">MILLDKSLHQFAPQYFGTAFDIQQSLDDDVCDILMIACSCHGSAPDEVSIAGPERIFTLQHLAATVPAATEESPTSAADDLAYAFQYFDFKHVILCGHMGCNVIRRWAQPDQNDSRGLQKKFQQTTASVVDQTYPTRLDHERQRLLICEHLLCQLENLLTHDFVLDRLETGELRLHGWLVDEMTARIRAYDAVHGRFVPIEKLRRESLAQS</sequence>
<accession>A0A9X1SGI6</accession>
<evidence type="ECO:0000256" key="4">
    <source>
        <dbReference type="ARBA" id="ARBA00022833"/>
    </source>
</evidence>
<evidence type="ECO:0000256" key="3">
    <source>
        <dbReference type="ARBA" id="ARBA00022723"/>
    </source>
</evidence>
<dbReference type="Pfam" id="PF00484">
    <property type="entry name" value="Pro_CA"/>
    <property type="match status" value="1"/>
</dbReference>
<protein>
    <recommendedName>
        <fullName evidence="2">carbonic anhydrase</fullName>
        <ecNumber evidence="2">4.2.1.1</ecNumber>
    </recommendedName>
</protein>
<dbReference type="GO" id="GO:0008270">
    <property type="term" value="F:zinc ion binding"/>
    <property type="evidence" value="ECO:0007669"/>
    <property type="project" value="InterPro"/>
</dbReference>
<keyword evidence="5" id="KW-0456">Lyase</keyword>
<dbReference type="EMBL" id="JAJKFT010000004">
    <property type="protein sequence ID" value="MCC9628736.1"/>
    <property type="molecule type" value="Genomic_DNA"/>
</dbReference>
<gene>
    <name evidence="8" type="ORF">LOC68_10025</name>
</gene>
<dbReference type="GO" id="GO:0004089">
    <property type="term" value="F:carbonate dehydratase activity"/>
    <property type="evidence" value="ECO:0007669"/>
    <property type="project" value="UniProtKB-EC"/>
</dbReference>
<reference evidence="8" key="1">
    <citation type="submission" date="2021-11" db="EMBL/GenBank/DDBJ databases">
        <title>Genome sequence.</title>
        <authorList>
            <person name="Sun Q."/>
        </authorList>
    </citation>
    <scope>NUCLEOTIDE SEQUENCE</scope>
    <source>
        <strain evidence="8">JC732</strain>
    </source>
</reference>
<evidence type="ECO:0000256" key="5">
    <source>
        <dbReference type="ARBA" id="ARBA00023239"/>
    </source>
</evidence>
<keyword evidence="9" id="KW-1185">Reference proteome</keyword>
<comment type="caution">
    <text evidence="8">The sequence shown here is derived from an EMBL/GenBank/DDBJ whole genome shotgun (WGS) entry which is preliminary data.</text>
</comment>
<organism evidence="8 9">
    <name type="scientific">Blastopirellula sediminis</name>
    <dbReference type="NCBI Taxonomy" id="2894196"/>
    <lineage>
        <taxon>Bacteria</taxon>
        <taxon>Pseudomonadati</taxon>
        <taxon>Planctomycetota</taxon>
        <taxon>Planctomycetia</taxon>
        <taxon>Pirellulales</taxon>
        <taxon>Pirellulaceae</taxon>
        <taxon>Blastopirellula</taxon>
    </lineage>
</organism>
<keyword evidence="4 7" id="KW-0862">Zinc</keyword>
<evidence type="ECO:0000256" key="7">
    <source>
        <dbReference type="PIRSR" id="PIRSR601765-1"/>
    </source>
</evidence>
<dbReference type="PANTHER" id="PTHR11002:SF76">
    <property type="entry name" value="CARBONIC ANHYDRASE"/>
    <property type="match status" value="1"/>
</dbReference>
<evidence type="ECO:0000256" key="6">
    <source>
        <dbReference type="ARBA" id="ARBA00048348"/>
    </source>
</evidence>
<dbReference type="AlphaFoldDB" id="A0A9X1SGI6"/>
<dbReference type="PANTHER" id="PTHR11002">
    <property type="entry name" value="CARBONIC ANHYDRASE"/>
    <property type="match status" value="1"/>
</dbReference>
<feature type="binding site" evidence="7">
    <location>
        <position position="98"/>
    </location>
    <ligand>
        <name>Zn(2+)</name>
        <dbReference type="ChEBI" id="CHEBI:29105"/>
    </ligand>
</feature>
<evidence type="ECO:0000313" key="9">
    <source>
        <dbReference type="Proteomes" id="UP001139103"/>
    </source>
</evidence>
<comment type="catalytic activity">
    <reaction evidence="6">
        <text>hydrogencarbonate + H(+) = CO2 + H2O</text>
        <dbReference type="Rhea" id="RHEA:10748"/>
        <dbReference type="ChEBI" id="CHEBI:15377"/>
        <dbReference type="ChEBI" id="CHEBI:15378"/>
        <dbReference type="ChEBI" id="CHEBI:16526"/>
        <dbReference type="ChEBI" id="CHEBI:17544"/>
        <dbReference type="EC" id="4.2.1.1"/>
    </reaction>
</comment>
<dbReference type="SUPFAM" id="SSF53056">
    <property type="entry name" value="beta-carbonic anhydrase, cab"/>
    <property type="match status" value="1"/>
</dbReference>
<evidence type="ECO:0000256" key="2">
    <source>
        <dbReference type="ARBA" id="ARBA00012925"/>
    </source>
</evidence>
<keyword evidence="3 7" id="KW-0479">Metal-binding</keyword>
<dbReference type="RefSeq" id="WP_230218192.1">
    <property type="nucleotide sequence ID" value="NZ_JAJKFT010000004.1"/>
</dbReference>
<feature type="binding site" evidence="7">
    <location>
        <position position="38"/>
    </location>
    <ligand>
        <name>Zn(2+)</name>
        <dbReference type="ChEBI" id="CHEBI:29105"/>
    </ligand>
</feature>